<dbReference type="HOGENOM" id="CLU_2024888_0_0_5"/>
<proteinExistence type="predicted"/>
<evidence type="ECO:0000256" key="1">
    <source>
        <dbReference type="SAM" id="MobiDB-lite"/>
    </source>
</evidence>
<name>K0Q1E7_9HYPH</name>
<accession>K0Q1E7</accession>
<gene>
    <name evidence="2" type="ORF">BN77_p2190016</name>
</gene>
<sequence length="122" mass="13829">MCYALNCSLMHAASQKRRGSSSEMGKLARYLSKRLSMEVIPRVGDEFDEWGGSRVRMQAAAAAAACAKRAVDQNQSKPIPDNVNRRLRLSASDRSNRICGRRSKQTARLKHKKQTQKPRQRR</sequence>
<evidence type="ECO:0000313" key="2">
    <source>
        <dbReference type="EMBL" id="CCM80193.1"/>
    </source>
</evidence>
<dbReference type="AlphaFoldDB" id="K0Q1E7"/>
<organism evidence="2 3">
    <name type="scientific">Rhizobium mesoamericanum STM3625</name>
    <dbReference type="NCBI Taxonomy" id="1211777"/>
    <lineage>
        <taxon>Bacteria</taxon>
        <taxon>Pseudomonadati</taxon>
        <taxon>Pseudomonadota</taxon>
        <taxon>Alphaproteobacteria</taxon>
        <taxon>Hyphomicrobiales</taxon>
        <taxon>Rhizobiaceae</taxon>
        <taxon>Rhizobium/Agrobacterium group</taxon>
        <taxon>Rhizobium</taxon>
    </lineage>
</organism>
<reference evidence="2 3" key="1">
    <citation type="journal article" date="2013" name="Genome Announc.">
        <title>Draft Genome Sequence of Rhizobium mesoamericanum STM3625, a Nitrogen-Fixing Symbiont of Mimosa pudica Isolated in French Guiana (South America).</title>
        <authorList>
            <person name="Moulin L."/>
            <person name="Mornico D."/>
            <person name="Melkonian R."/>
            <person name="Klonowska A."/>
        </authorList>
    </citation>
    <scope>NUCLEOTIDE SEQUENCE [LARGE SCALE GENOMIC DNA]</scope>
    <source>
        <strain evidence="2 3">STM3625</strain>
    </source>
</reference>
<keyword evidence="3" id="KW-1185">Reference proteome</keyword>
<dbReference type="EMBL" id="CANI01000082">
    <property type="protein sequence ID" value="CCM80193.1"/>
    <property type="molecule type" value="Genomic_DNA"/>
</dbReference>
<dbReference type="Proteomes" id="UP000009319">
    <property type="component" value="Unassembled WGS sequence"/>
</dbReference>
<evidence type="ECO:0000313" key="3">
    <source>
        <dbReference type="Proteomes" id="UP000009319"/>
    </source>
</evidence>
<protein>
    <submittedName>
        <fullName evidence="2">Uncharacterized protein</fullName>
    </submittedName>
</protein>
<dbReference type="STRING" id="1211777.BN77_p2190016"/>
<feature type="compositionally biased region" description="Basic residues" evidence="1">
    <location>
        <begin position="99"/>
        <end position="122"/>
    </location>
</feature>
<comment type="caution">
    <text evidence="2">The sequence shown here is derived from an EMBL/GenBank/DDBJ whole genome shotgun (WGS) entry which is preliminary data.</text>
</comment>
<feature type="region of interest" description="Disordered" evidence="1">
    <location>
        <begin position="69"/>
        <end position="122"/>
    </location>
</feature>